<evidence type="ECO:0000256" key="2">
    <source>
        <dbReference type="SAM" id="Phobius"/>
    </source>
</evidence>
<feature type="compositionally biased region" description="Pro residues" evidence="1">
    <location>
        <begin position="52"/>
        <end position="63"/>
    </location>
</feature>
<feature type="region of interest" description="Disordered" evidence="1">
    <location>
        <begin position="36"/>
        <end position="87"/>
    </location>
</feature>
<feature type="compositionally biased region" description="Polar residues" evidence="1">
    <location>
        <begin position="135"/>
        <end position="150"/>
    </location>
</feature>
<feature type="compositionally biased region" description="Basic and acidic residues" evidence="1">
    <location>
        <begin position="481"/>
        <end position="492"/>
    </location>
</feature>
<keyword evidence="2" id="KW-1133">Transmembrane helix</keyword>
<evidence type="ECO:0000313" key="4">
    <source>
        <dbReference type="Proteomes" id="UP001172159"/>
    </source>
</evidence>
<dbReference type="AlphaFoldDB" id="A0AA40EBS3"/>
<protein>
    <submittedName>
        <fullName evidence="3">Uncharacterized protein</fullName>
    </submittedName>
</protein>
<name>A0AA40EBS3_9PEZI</name>
<feature type="compositionally biased region" description="Low complexity" evidence="1">
    <location>
        <begin position="571"/>
        <end position="589"/>
    </location>
</feature>
<gene>
    <name evidence="3" type="ORF">B0T21DRAFT_412287</name>
</gene>
<feature type="region of interest" description="Disordered" evidence="1">
    <location>
        <begin position="447"/>
        <end position="495"/>
    </location>
</feature>
<feature type="region of interest" description="Disordered" evidence="1">
    <location>
        <begin position="568"/>
        <end position="652"/>
    </location>
</feature>
<evidence type="ECO:0000313" key="3">
    <source>
        <dbReference type="EMBL" id="KAK0735679.1"/>
    </source>
</evidence>
<keyword evidence="2" id="KW-0472">Membrane</keyword>
<keyword evidence="2" id="KW-0812">Transmembrane</keyword>
<dbReference type="EMBL" id="JAUKTV010000007">
    <property type="protein sequence ID" value="KAK0735679.1"/>
    <property type="molecule type" value="Genomic_DNA"/>
</dbReference>
<feature type="compositionally biased region" description="Basic and acidic residues" evidence="1">
    <location>
        <begin position="453"/>
        <end position="462"/>
    </location>
</feature>
<organism evidence="3 4">
    <name type="scientific">Apiosordaria backusii</name>
    <dbReference type="NCBI Taxonomy" id="314023"/>
    <lineage>
        <taxon>Eukaryota</taxon>
        <taxon>Fungi</taxon>
        <taxon>Dikarya</taxon>
        <taxon>Ascomycota</taxon>
        <taxon>Pezizomycotina</taxon>
        <taxon>Sordariomycetes</taxon>
        <taxon>Sordariomycetidae</taxon>
        <taxon>Sordariales</taxon>
        <taxon>Lasiosphaeriaceae</taxon>
        <taxon>Apiosordaria</taxon>
    </lineage>
</organism>
<evidence type="ECO:0000256" key="1">
    <source>
        <dbReference type="SAM" id="MobiDB-lite"/>
    </source>
</evidence>
<comment type="caution">
    <text evidence="3">The sequence shown here is derived from an EMBL/GenBank/DDBJ whole genome shotgun (WGS) entry which is preliminary data.</text>
</comment>
<keyword evidence="4" id="KW-1185">Reference proteome</keyword>
<feature type="compositionally biased region" description="Basic and acidic residues" evidence="1">
    <location>
        <begin position="636"/>
        <end position="652"/>
    </location>
</feature>
<proteinExistence type="predicted"/>
<dbReference type="CDD" id="cd12841">
    <property type="entry name" value="TM_EphA1"/>
    <property type="match status" value="1"/>
</dbReference>
<sequence>MQVVRASPRNSSRSRRFTIAALSSQRTMANSTTVVGPLLSPRGKEDNVLIVPEPPPPPPPPSIPSHRVEKVAPSPHPEITRRRPLRSTTVLTEYTTITTTPIVVVEFDEGPITTEIPDSPPPPEPSEQRLEHSENSTTTPEGTPLNSTKPATLLTRTRLAGAAEPTPTSGVMGDVPYAPPPEPTASSTVDAPRYPGTGALITGDCASAQFTLIDDGGPTMVYAPFVGCINDKPDCCPFTPLATARKVKAVVVASPGVFPTPQNREDVSTKNCASDYYSVSGGCCPSGFTPWTSSMGGQTPCVSPLAATTEPPPITNAPAATTKLTMAMTGVVFAMQYPLQESSGGLTGGAIAGIVVGIILGVFLLASLIFFLCRCRRRKQLASFKKELHQNIYGDNGTGTSEVPTLVNNTSANSIRGSTTTTMTHNRQQTSLYGGTQYLHHSTINRDSAASVGHKEQRDSSRIDSPSEPYTPDSAYPQRLQTRDSMVRRESAHTLASELSFPDDDFYDIIPPTPGTPGTLADGNHNHNVRSNNNLLASHDGVVSGSELQLAKPQRLSRGYPRIVYTHSHGHGSSTSVPATENGGSSSGIISGGDNSGVGRPSTSTSGSVVSGPGSVCSRPPTRLEVMPGTPEEDNRENGEVEREKKIGAAAS</sequence>
<feature type="region of interest" description="Disordered" evidence="1">
    <location>
        <begin position="112"/>
        <end position="151"/>
    </location>
</feature>
<feature type="compositionally biased region" description="Low complexity" evidence="1">
    <location>
        <begin position="597"/>
        <end position="621"/>
    </location>
</feature>
<feature type="region of interest" description="Disordered" evidence="1">
    <location>
        <begin position="163"/>
        <end position="189"/>
    </location>
</feature>
<reference evidence="3" key="1">
    <citation type="submission" date="2023-06" db="EMBL/GenBank/DDBJ databases">
        <title>Genome-scale phylogeny and comparative genomics of the fungal order Sordariales.</title>
        <authorList>
            <consortium name="Lawrence Berkeley National Laboratory"/>
            <person name="Hensen N."/>
            <person name="Bonometti L."/>
            <person name="Westerberg I."/>
            <person name="Brannstrom I.O."/>
            <person name="Guillou S."/>
            <person name="Cros-Aarteil S."/>
            <person name="Calhoun S."/>
            <person name="Haridas S."/>
            <person name="Kuo A."/>
            <person name="Mondo S."/>
            <person name="Pangilinan J."/>
            <person name="Riley R."/>
            <person name="Labutti K."/>
            <person name="Andreopoulos B."/>
            <person name="Lipzen A."/>
            <person name="Chen C."/>
            <person name="Yanf M."/>
            <person name="Daum C."/>
            <person name="Ng V."/>
            <person name="Clum A."/>
            <person name="Steindorff A."/>
            <person name="Ohm R."/>
            <person name="Martin F."/>
            <person name="Silar P."/>
            <person name="Natvig D."/>
            <person name="Lalanne C."/>
            <person name="Gautier V."/>
            <person name="Ament-Velasquez S.L."/>
            <person name="Kruys A."/>
            <person name="Hutchinson M.I."/>
            <person name="Powell A.J."/>
            <person name="Barry K."/>
            <person name="Miller A.N."/>
            <person name="Grigoriev I.V."/>
            <person name="Debuchy R."/>
            <person name="Gladieux P."/>
            <person name="Thoren M.H."/>
            <person name="Johannesson H."/>
        </authorList>
    </citation>
    <scope>NUCLEOTIDE SEQUENCE</scope>
    <source>
        <strain evidence="3">CBS 540.89</strain>
    </source>
</reference>
<dbReference type="Proteomes" id="UP001172159">
    <property type="component" value="Unassembled WGS sequence"/>
</dbReference>
<accession>A0AA40EBS3</accession>
<feature type="transmembrane region" description="Helical" evidence="2">
    <location>
        <begin position="350"/>
        <end position="373"/>
    </location>
</feature>